<keyword evidence="3" id="KW-0238">DNA-binding</keyword>
<keyword evidence="2" id="KW-0805">Transcription regulation</keyword>
<evidence type="ECO:0000256" key="3">
    <source>
        <dbReference type="ARBA" id="ARBA00023125"/>
    </source>
</evidence>
<dbReference type="RefSeq" id="WP_111984604.1">
    <property type="nucleotide sequence ID" value="NZ_NFZS01000005.1"/>
</dbReference>
<dbReference type="EMBL" id="NFZS01000005">
    <property type="protein sequence ID" value="RAO74848.1"/>
    <property type="molecule type" value="Genomic_DNA"/>
</dbReference>
<dbReference type="PANTHER" id="PTHR30537">
    <property type="entry name" value="HTH-TYPE TRANSCRIPTIONAL REGULATOR"/>
    <property type="match status" value="1"/>
</dbReference>
<reference evidence="6 7" key="1">
    <citation type="journal article" date="2018" name="Genet. Mol. Biol.">
        <title>The genome sequence of Dyella jiangningensis FCAV SCS01 from a lignocellulose-decomposing microbial consortium metagenome reveals potential for biotechnological applications.</title>
        <authorList>
            <person name="Desiderato J.G."/>
            <person name="Alvarenga D.O."/>
            <person name="Constancio M.T.L."/>
            <person name="Alves L.M.C."/>
            <person name="Varani A.M."/>
        </authorList>
    </citation>
    <scope>NUCLEOTIDE SEQUENCE [LARGE SCALE GENOMIC DNA]</scope>
    <source>
        <strain evidence="6 7">FCAV SCS01</strain>
    </source>
</reference>
<protein>
    <submittedName>
        <fullName evidence="6">LysR family transcriptional regulator</fullName>
    </submittedName>
</protein>
<sequence>MRDLNDLYYFAQVVEHQGFAPAGRALRIPKSKLSRRVALLEEELGVRLIQRSSRRFSVTEIGQEFYRHCRAMLVEANAADEVIALRSAEPQGVVRLSCPIALLHARVGDMLAEFMRRHPKVTLLLESTNRRVDVIAEGFDIAIRARPPPLEDSDLVMRVFAERSWRLVASPTLIAALGRPTVPADLNRFPTVDTVPPAGHHTWELDGPNGARATLHHTPRMVTDDLIALRAAAVHGVAITQLPSMVVTDQLKTGELEELLPGWSPKLGIVHAVYPSRRGMLPAVRTLLDFLAERMRAADD</sequence>
<dbReference type="Proteomes" id="UP000248926">
    <property type="component" value="Unassembled WGS sequence"/>
</dbReference>
<evidence type="ECO:0000256" key="2">
    <source>
        <dbReference type="ARBA" id="ARBA00023015"/>
    </source>
</evidence>
<dbReference type="Pfam" id="PF03466">
    <property type="entry name" value="LysR_substrate"/>
    <property type="match status" value="1"/>
</dbReference>
<keyword evidence="7" id="KW-1185">Reference proteome</keyword>
<dbReference type="InterPro" id="IPR005119">
    <property type="entry name" value="LysR_subst-bd"/>
</dbReference>
<dbReference type="Gene3D" id="1.10.10.10">
    <property type="entry name" value="Winged helix-like DNA-binding domain superfamily/Winged helix DNA-binding domain"/>
    <property type="match status" value="1"/>
</dbReference>
<dbReference type="CDD" id="cd08473">
    <property type="entry name" value="PBP2_CrgA_like_4"/>
    <property type="match status" value="1"/>
</dbReference>
<evidence type="ECO:0000313" key="6">
    <source>
        <dbReference type="EMBL" id="RAO74848.1"/>
    </source>
</evidence>
<dbReference type="AlphaFoldDB" id="A0A328NX46"/>
<dbReference type="InterPro" id="IPR000847">
    <property type="entry name" value="LysR_HTH_N"/>
</dbReference>
<comment type="similarity">
    <text evidence="1">Belongs to the LysR transcriptional regulatory family.</text>
</comment>
<dbReference type="GO" id="GO:0003700">
    <property type="term" value="F:DNA-binding transcription factor activity"/>
    <property type="evidence" value="ECO:0007669"/>
    <property type="project" value="InterPro"/>
</dbReference>
<dbReference type="NCBIfam" id="NF011573">
    <property type="entry name" value="PRK14997.1"/>
    <property type="match status" value="1"/>
</dbReference>
<dbReference type="FunFam" id="1.10.10.10:FF:000001">
    <property type="entry name" value="LysR family transcriptional regulator"/>
    <property type="match status" value="1"/>
</dbReference>
<dbReference type="InterPro" id="IPR036390">
    <property type="entry name" value="WH_DNA-bd_sf"/>
</dbReference>
<comment type="caution">
    <text evidence="6">The sequence shown here is derived from an EMBL/GenBank/DDBJ whole genome shotgun (WGS) entry which is preliminary data.</text>
</comment>
<dbReference type="PANTHER" id="PTHR30537:SF31">
    <property type="entry name" value="TRANSCRIPTIONAL REGULATOR, LYSR FAMILY"/>
    <property type="match status" value="1"/>
</dbReference>
<evidence type="ECO:0000313" key="7">
    <source>
        <dbReference type="Proteomes" id="UP000248926"/>
    </source>
</evidence>
<organism evidence="6 7">
    <name type="scientific">Dyella jiangningensis</name>
    <dbReference type="NCBI Taxonomy" id="1379159"/>
    <lineage>
        <taxon>Bacteria</taxon>
        <taxon>Pseudomonadati</taxon>
        <taxon>Pseudomonadota</taxon>
        <taxon>Gammaproteobacteria</taxon>
        <taxon>Lysobacterales</taxon>
        <taxon>Rhodanobacteraceae</taxon>
        <taxon>Dyella</taxon>
    </lineage>
</organism>
<dbReference type="Pfam" id="PF00126">
    <property type="entry name" value="HTH_1"/>
    <property type="match status" value="1"/>
</dbReference>
<evidence type="ECO:0000256" key="1">
    <source>
        <dbReference type="ARBA" id="ARBA00009437"/>
    </source>
</evidence>
<feature type="domain" description="HTH lysR-type" evidence="5">
    <location>
        <begin position="1"/>
        <end position="59"/>
    </location>
</feature>
<evidence type="ECO:0000259" key="5">
    <source>
        <dbReference type="PROSITE" id="PS50931"/>
    </source>
</evidence>
<gene>
    <name evidence="6" type="ORF">CA260_18760</name>
</gene>
<dbReference type="InterPro" id="IPR036388">
    <property type="entry name" value="WH-like_DNA-bd_sf"/>
</dbReference>
<name>A0A328NX46_9GAMM</name>
<dbReference type="SUPFAM" id="SSF46785">
    <property type="entry name" value="Winged helix' DNA-binding domain"/>
    <property type="match status" value="1"/>
</dbReference>
<dbReference type="Gene3D" id="3.40.190.290">
    <property type="match status" value="1"/>
</dbReference>
<proteinExistence type="inferred from homology"/>
<accession>A0A328NX46</accession>
<keyword evidence="4" id="KW-0804">Transcription</keyword>
<dbReference type="GO" id="GO:0006351">
    <property type="term" value="P:DNA-templated transcription"/>
    <property type="evidence" value="ECO:0007669"/>
    <property type="project" value="TreeGrafter"/>
</dbReference>
<dbReference type="SUPFAM" id="SSF53850">
    <property type="entry name" value="Periplasmic binding protein-like II"/>
    <property type="match status" value="1"/>
</dbReference>
<dbReference type="PROSITE" id="PS50931">
    <property type="entry name" value="HTH_LYSR"/>
    <property type="match status" value="1"/>
</dbReference>
<dbReference type="OrthoDB" id="5671700at2"/>
<dbReference type="InterPro" id="IPR058163">
    <property type="entry name" value="LysR-type_TF_proteobact-type"/>
</dbReference>
<dbReference type="GO" id="GO:0043565">
    <property type="term" value="F:sequence-specific DNA binding"/>
    <property type="evidence" value="ECO:0007669"/>
    <property type="project" value="TreeGrafter"/>
</dbReference>
<evidence type="ECO:0000256" key="4">
    <source>
        <dbReference type="ARBA" id="ARBA00023163"/>
    </source>
</evidence>